<accession>A0A7S2K8P3</accession>
<organism evidence="3">
    <name type="scientific">Leptocylindrus danicus</name>
    <dbReference type="NCBI Taxonomy" id="163516"/>
    <lineage>
        <taxon>Eukaryota</taxon>
        <taxon>Sar</taxon>
        <taxon>Stramenopiles</taxon>
        <taxon>Ochrophyta</taxon>
        <taxon>Bacillariophyta</taxon>
        <taxon>Coscinodiscophyceae</taxon>
        <taxon>Chaetocerotophycidae</taxon>
        <taxon>Leptocylindrales</taxon>
        <taxon>Leptocylindraceae</taxon>
        <taxon>Leptocylindrus</taxon>
    </lineage>
</organism>
<dbReference type="PROSITE" id="PS50076">
    <property type="entry name" value="DNAJ_2"/>
    <property type="match status" value="1"/>
</dbReference>
<dbReference type="PANTHER" id="PTHR43948">
    <property type="entry name" value="DNAJ HOMOLOG SUBFAMILY B"/>
    <property type="match status" value="1"/>
</dbReference>
<dbReference type="GO" id="GO:0005634">
    <property type="term" value="C:nucleus"/>
    <property type="evidence" value="ECO:0007669"/>
    <property type="project" value="TreeGrafter"/>
</dbReference>
<evidence type="ECO:0000256" key="1">
    <source>
        <dbReference type="SAM" id="MobiDB-lite"/>
    </source>
</evidence>
<feature type="region of interest" description="Disordered" evidence="1">
    <location>
        <begin position="83"/>
        <end position="108"/>
    </location>
</feature>
<name>A0A7S2K8P3_9STRA</name>
<dbReference type="InterPro" id="IPR001623">
    <property type="entry name" value="DnaJ_domain"/>
</dbReference>
<dbReference type="SMART" id="SM00271">
    <property type="entry name" value="DnaJ"/>
    <property type="match status" value="1"/>
</dbReference>
<dbReference type="PRINTS" id="PR00625">
    <property type="entry name" value="JDOMAIN"/>
</dbReference>
<dbReference type="GO" id="GO:0044183">
    <property type="term" value="F:protein folding chaperone"/>
    <property type="evidence" value="ECO:0007669"/>
    <property type="project" value="TreeGrafter"/>
</dbReference>
<dbReference type="SUPFAM" id="SSF46565">
    <property type="entry name" value="Chaperone J-domain"/>
    <property type="match status" value="1"/>
</dbReference>
<reference evidence="3" key="1">
    <citation type="submission" date="2021-01" db="EMBL/GenBank/DDBJ databases">
        <authorList>
            <person name="Corre E."/>
            <person name="Pelletier E."/>
            <person name="Niang G."/>
            <person name="Scheremetjew M."/>
            <person name="Finn R."/>
            <person name="Kale V."/>
            <person name="Holt S."/>
            <person name="Cochrane G."/>
            <person name="Meng A."/>
            <person name="Brown T."/>
            <person name="Cohen L."/>
        </authorList>
    </citation>
    <scope>NUCLEOTIDE SEQUENCE</scope>
    <source>
        <strain evidence="3">B650</strain>
    </source>
</reference>
<dbReference type="Gene3D" id="1.10.287.110">
    <property type="entry name" value="DnaJ domain"/>
    <property type="match status" value="1"/>
</dbReference>
<dbReference type="InterPro" id="IPR018253">
    <property type="entry name" value="DnaJ_domain_CS"/>
</dbReference>
<dbReference type="PROSITE" id="PS00636">
    <property type="entry name" value="DNAJ_1"/>
    <property type="match status" value="1"/>
</dbReference>
<sequence>MAPNLKSDEYYAILGCPRNADENALKKAYRKLAVKWHPDKNPDNEEAKANFQKISEAYAVLSDPKKRQMYDQYGKEGADMAEQGGAGGFPGGFHSSHGGFPGGGFSHGGMRPGEAEAFFASVFGGAGGDPFGFGGGGGMGGFSNISFGGPGGFGGMPGGGMHHHRGGFGGMPQQRQQQPRRPRAKTWNLVPDGTEVTIQNLVNKASLNGDRGVIQDYNDSNGRYVVKLEDSEQTISLKPANILQHAKCRIQGLEQSPEFNNADGRIIGWSAQNERYNVYIPSKNRVVSLRPTNVILKDNTVAKVVGLVSKPELNNKFGTIKAWNRDTNKYDVQLSMQQIIRVKVENMCIC</sequence>
<dbReference type="PANTHER" id="PTHR43948:SF10">
    <property type="entry name" value="MRJ, ISOFORM E"/>
    <property type="match status" value="1"/>
</dbReference>
<gene>
    <name evidence="3" type="ORF">LDAN0321_LOCUS6965</name>
</gene>
<dbReference type="AlphaFoldDB" id="A0A7S2K8P3"/>
<feature type="domain" description="J" evidence="2">
    <location>
        <begin position="9"/>
        <end position="74"/>
    </location>
</feature>
<dbReference type="GO" id="GO:0005737">
    <property type="term" value="C:cytoplasm"/>
    <property type="evidence" value="ECO:0007669"/>
    <property type="project" value="TreeGrafter"/>
</dbReference>
<evidence type="ECO:0000313" key="3">
    <source>
        <dbReference type="EMBL" id="CAD9569706.1"/>
    </source>
</evidence>
<proteinExistence type="predicted"/>
<dbReference type="GO" id="GO:0051082">
    <property type="term" value="F:unfolded protein binding"/>
    <property type="evidence" value="ECO:0007669"/>
    <property type="project" value="TreeGrafter"/>
</dbReference>
<dbReference type="EMBL" id="HBGY01011016">
    <property type="protein sequence ID" value="CAD9569706.1"/>
    <property type="molecule type" value="Transcribed_RNA"/>
</dbReference>
<feature type="compositionally biased region" description="Gly residues" evidence="1">
    <location>
        <begin position="99"/>
        <end position="108"/>
    </location>
</feature>
<evidence type="ECO:0000259" key="2">
    <source>
        <dbReference type="PROSITE" id="PS50076"/>
    </source>
</evidence>
<protein>
    <recommendedName>
        <fullName evidence="2">J domain-containing protein</fullName>
    </recommendedName>
</protein>
<dbReference type="GO" id="GO:0051087">
    <property type="term" value="F:protein-folding chaperone binding"/>
    <property type="evidence" value="ECO:0007669"/>
    <property type="project" value="TreeGrafter"/>
</dbReference>
<dbReference type="Pfam" id="PF00226">
    <property type="entry name" value="DnaJ"/>
    <property type="match status" value="1"/>
</dbReference>
<dbReference type="InterPro" id="IPR036869">
    <property type="entry name" value="J_dom_sf"/>
</dbReference>
<dbReference type="CDD" id="cd06257">
    <property type="entry name" value="DnaJ"/>
    <property type="match status" value="1"/>
</dbReference>